<name>A0AAD5LY55_PARTN</name>
<dbReference type="AlphaFoldDB" id="A0AAD5LY55"/>
<dbReference type="Proteomes" id="UP001196413">
    <property type="component" value="Unassembled WGS sequence"/>
</dbReference>
<evidence type="ECO:0000313" key="1">
    <source>
        <dbReference type="EMBL" id="KAJ1347213.1"/>
    </source>
</evidence>
<reference evidence="1" key="1">
    <citation type="submission" date="2021-06" db="EMBL/GenBank/DDBJ databases">
        <title>Parelaphostrongylus tenuis whole genome reference sequence.</title>
        <authorList>
            <person name="Garwood T.J."/>
            <person name="Larsen P.A."/>
            <person name="Fountain-Jones N.M."/>
            <person name="Garbe J.R."/>
            <person name="Macchietto M.G."/>
            <person name="Kania S.A."/>
            <person name="Gerhold R.W."/>
            <person name="Richards J.E."/>
            <person name="Wolf T.M."/>
        </authorList>
    </citation>
    <scope>NUCLEOTIDE SEQUENCE</scope>
    <source>
        <strain evidence="1">MNPRO001-30</strain>
        <tissue evidence="1">Meninges</tissue>
    </source>
</reference>
<keyword evidence="2" id="KW-1185">Reference proteome</keyword>
<sequence>MIDALYLILLNRTDYELQEEYVLLLARLMVVADISHSNELDHSVIVCTQPIKHRKTQKFLDNTEYNDRPHLVVSYLSIGHEVVSRWSHRIESDRLTSMAAKLWAGRDRIKLDWQYGPYCRLLDVLLRKGALETLCNGEEFMEICIVFCSLPVLFRSSIITHDIVIEKIPDDN</sequence>
<gene>
    <name evidence="1" type="ORF">KIN20_002221</name>
</gene>
<evidence type="ECO:0000313" key="2">
    <source>
        <dbReference type="Proteomes" id="UP001196413"/>
    </source>
</evidence>
<proteinExistence type="predicted"/>
<organism evidence="1 2">
    <name type="scientific">Parelaphostrongylus tenuis</name>
    <name type="common">Meningeal worm</name>
    <dbReference type="NCBI Taxonomy" id="148309"/>
    <lineage>
        <taxon>Eukaryota</taxon>
        <taxon>Metazoa</taxon>
        <taxon>Ecdysozoa</taxon>
        <taxon>Nematoda</taxon>
        <taxon>Chromadorea</taxon>
        <taxon>Rhabditida</taxon>
        <taxon>Rhabditina</taxon>
        <taxon>Rhabditomorpha</taxon>
        <taxon>Strongyloidea</taxon>
        <taxon>Metastrongylidae</taxon>
        <taxon>Parelaphostrongylus</taxon>
    </lineage>
</organism>
<comment type="caution">
    <text evidence="1">The sequence shown here is derived from an EMBL/GenBank/DDBJ whole genome shotgun (WGS) entry which is preliminary data.</text>
</comment>
<dbReference type="EMBL" id="JAHQIW010000291">
    <property type="protein sequence ID" value="KAJ1347213.1"/>
    <property type="molecule type" value="Genomic_DNA"/>
</dbReference>
<protein>
    <submittedName>
        <fullName evidence="1">Uncharacterized protein</fullName>
    </submittedName>
</protein>
<accession>A0AAD5LY55</accession>